<accession>A0AAE0C2A0</accession>
<keyword evidence="2" id="KW-1185">Reference proteome</keyword>
<dbReference type="EMBL" id="LGRX02029238">
    <property type="protein sequence ID" value="KAK3247076.1"/>
    <property type="molecule type" value="Genomic_DNA"/>
</dbReference>
<gene>
    <name evidence="1" type="ORF">CYMTET_43416</name>
</gene>
<sequence length="118" mass="12056">VEHRDGEAGAWLQTWTPSGVLLAVMPLAGGRPLHTLQFSPRAEEAPGQAAPADLLLTADAAGAQLLRPHSLAMHLPLLLPAASLIGGADGLCCMTLGADGCTAIGGTANGRLLVYQIR</sequence>
<evidence type="ECO:0000313" key="1">
    <source>
        <dbReference type="EMBL" id="KAK3247076.1"/>
    </source>
</evidence>
<comment type="caution">
    <text evidence="1">The sequence shown here is derived from an EMBL/GenBank/DDBJ whole genome shotgun (WGS) entry which is preliminary data.</text>
</comment>
<evidence type="ECO:0000313" key="2">
    <source>
        <dbReference type="Proteomes" id="UP001190700"/>
    </source>
</evidence>
<feature type="non-terminal residue" evidence="1">
    <location>
        <position position="1"/>
    </location>
</feature>
<name>A0AAE0C2A0_9CHLO</name>
<dbReference type="AlphaFoldDB" id="A0AAE0C2A0"/>
<dbReference type="Proteomes" id="UP001190700">
    <property type="component" value="Unassembled WGS sequence"/>
</dbReference>
<reference evidence="1 2" key="1">
    <citation type="journal article" date="2015" name="Genome Biol. Evol.">
        <title>Comparative Genomics of a Bacterivorous Green Alga Reveals Evolutionary Causalities and Consequences of Phago-Mixotrophic Mode of Nutrition.</title>
        <authorList>
            <person name="Burns J.A."/>
            <person name="Paasch A."/>
            <person name="Narechania A."/>
            <person name="Kim E."/>
        </authorList>
    </citation>
    <scope>NUCLEOTIDE SEQUENCE [LARGE SCALE GENOMIC DNA]</scope>
    <source>
        <strain evidence="1 2">PLY_AMNH</strain>
    </source>
</reference>
<proteinExistence type="predicted"/>
<organism evidence="1 2">
    <name type="scientific">Cymbomonas tetramitiformis</name>
    <dbReference type="NCBI Taxonomy" id="36881"/>
    <lineage>
        <taxon>Eukaryota</taxon>
        <taxon>Viridiplantae</taxon>
        <taxon>Chlorophyta</taxon>
        <taxon>Pyramimonadophyceae</taxon>
        <taxon>Pyramimonadales</taxon>
        <taxon>Pyramimonadaceae</taxon>
        <taxon>Cymbomonas</taxon>
    </lineage>
</organism>
<protein>
    <submittedName>
        <fullName evidence="1">Uncharacterized protein</fullName>
    </submittedName>
</protein>